<evidence type="ECO:0000313" key="2">
    <source>
        <dbReference type="Proteomes" id="UP000637423"/>
    </source>
</evidence>
<proteinExistence type="predicted"/>
<reference evidence="1" key="2">
    <citation type="submission" date="2020-09" db="EMBL/GenBank/DDBJ databases">
        <authorList>
            <person name="Sun Q."/>
            <person name="Zhou Y."/>
        </authorList>
    </citation>
    <scope>NUCLEOTIDE SEQUENCE</scope>
    <source>
        <strain evidence="1">CGMCC 1.10998</strain>
    </source>
</reference>
<dbReference type="AlphaFoldDB" id="A0A916UW72"/>
<dbReference type="Proteomes" id="UP000637423">
    <property type="component" value="Unassembled WGS sequence"/>
</dbReference>
<evidence type="ECO:0000313" key="1">
    <source>
        <dbReference type="EMBL" id="GGC88074.1"/>
    </source>
</evidence>
<reference evidence="1" key="1">
    <citation type="journal article" date="2014" name="Int. J. Syst. Evol. Microbiol.">
        <title>Complete genome sequence of Corynebacterium casei LMG S-19264T (=DSM 44701T), isolated from a smear-ripened cheese.</title>
        <authorList>
            <consortium name="US DOE Joint Genome Institute (JGI-PGF)"/>
            <person name="Walter F."/>
            <person name="Albersmeier A."/>
            <person name="Kalinowski J."/>
            <person name="Ruckert C."/>
        </authorList>
    </citation>
    <scope>NUCLEOTIDE SEQUENCE</scope>
    <source>
        <strain evidence="1">CGMCC 1.10998</strain>
    </source>
</reference>
<dbReference type="EMBL" id="BMED01000004">
    <property type="protein sequence ID" value="GGC88074.1"/>
    <property type="molecule type" value="Genomic_DNA"/>
</dbReference>
<sequence>MADQTGQDCWCGAMPKLRLEELPASSIAIDADAKCYCPACLRAWKAEKDANKASGKASA</sequence>
<keyword evidence="2" id="KW-1185">Reference proteome</keyword>
<organism evidence="1 2">
    <name type="scientific">Undibacterium terreum</name>
    <dbReference type="NCBI Taxonomy" id="1224302"/>
    <lineage>
        <taxon>Bacteria</taxon>
        <taxon>Pseudomonadati</taxon>
        <taxon>Pseudomonadota</taxon>
        <taxon>Betaproteobacteria</taxon>
        <taxon>Burkholderiales</taxon>
        <taxon>Oxalobacteraceae</taxon>
        <taxon>Undibacterium</taxon>
    </lineage>
</organism>
<protein>
    <recommendedName>
        <fullName evidence="3">Cysteine-rich CWC</fullName>
    </recommendedName>
</protein>
<name>A0A916UW72_9BURK</name>
<comment type="caution">
    <text evidence="1">The sequence shown here is derived from an EMBL/GenBank/DDBJ whole genome shotgun (WGS) entry which is preliminary data.</text>
</comment>
<gene>
    <name evidence="1" type="ORF">GCM10011396_39120</name>
</gene>
<accession>A0A916UW72</accession>
<evidence type="ECO:0008006" key="3">
    <source>
        <dbReference type="Google" id="ProtNLM"/>
    </source>
</evidence>